<dbReference type="RefSeq" id="WP_048043794.1">
    <property type="nucleotide sequence ID" value="NZ_JJOU01000221.1"/>
</dbReference>
<dbReference type="EMBL" id="JJOU01000221">
    <property type="protein sequence ID" value="KKG07957.1"/>
    <property type="molecule type" value="Genomic_DNA"/>
</dbReference>
<dbReference type="PANTHER" id="PTHR36836">
    <property type="entry name" value="COLANIC ACID BIOSYNTHESIS PROTEIN WCAK"/>
    <property type="match status" value="1"/>
</dbReference>
<dbReference type="AlphaFoldDB" id="A0A0F8BVE3"/>
<feature type="domain" description="Polysaccharide pyruvyl transferase" evidence="1">
    <location>
        <begin position="51"/>
        <end position="346"/>
    </location>
</feature>
<sequence>MVLKVAILDTNALENKGSYGRLVGLLRALDFTLPNHEVTVYHRYYDKAKKERIEDLKKYHPKVEIKRHPWYNEKGSLIATTMAYVTSFSACALKQAYNRIRSEKTSLFSDFDVIIDLNLIEPDRFNDKKIDLVNVFGQLFALLSIWNTALSNKEVIICSATIGPYKNPVLRFLAPRILNNVSLISLREEFSRDYLESIEVKRPKIQVTADLAFLMESDNKVDCNRVSSKVLDVEAGGNAIVGICPAAMMNSRLSEDEYIRLISDVSEFLIKDVGAKVLYIANTFQDVGLVEKIYQTVNNPGKSRIVPFSSSATETKAVIGLCDLFICSRFHALVASTSMGIPSIGLVSYSYNKFHGIIGKMMGQEEYLLDIDQTFDYGVFFKELRLKSEKILHDRESVRVNLLENCASTKKQALVNGYLIKDLVLANV</sequence>
<dbReference type="PATRIC" id="fig|2209.41.peg.3686"/>
<dbReference type="Proteomes" id="UP000034047">
    <property type="component" value="Unassembled WGS sequence"/>
</dbReference>
<protein>
    <recommendedName>
        <fullName evidence="1">Polysaccharide pyruvyl transferase domain-containing protein</fullName>
    </recommendedName>
</protein>
<dbReference type="PANTHER" id="PTHR36836:SF1">
    <property type="entry name" value="COLANIC ACID BIOSYNTHESIS PROTEIN WCAK"/>
    <property type="match status" value="1"/>
</dbReference>
<dbReference type="InterPro" id="IPR007345">
    <property type="entry name" value="Polysacch_pyruvyl_Trfase"/>
</dbReference>
<proteinExistence type="predicted"/>
<evidence type="ECO:0000313" key="2">
    <source>
        <dbReference type="EMBL" id="KKG07957.1"/>
    </source>
</evidence>
<dbReference type="Gene3D" id="3.40.50.2000">
    <property type="entry name" value="Glycogen Phosphorylase B"/>
    <property type="match status" value="1"/>
</dbReference>
<name>A0A0F8BVE3_METMZ</name>
<evidence type="ECO:0000259" key="1">
    <source>
        <dbReference type="Pfam" id="PF04230"/>
    </source>
</evidence>
<dbReference type="Pfam" id="PF04230">
    <property type="entry name" value="PS_pyruv_trans"/>
    <property type="match status" value="1"/>
</dbReference>
<organism evidence="2 3">
    <name type="scientific">Methanosarcina mazei</name>
    <name type="common">Methanosarcina frisia</name>
    <dbReference type="NCBI Taxonomy" id="2209"/>
    <lineage>
        <taxon>Archaea</taxon>
        <taxon>Methanobacteriati</taxon>
        <taxon>Methanobacteriota</taxon>
        <taxon>Stenosarchaea group</taxon>
        <taxon>Methanomicrobia</taxon>
        <taxon>Methanosarcinales</taxon>
        <taxon>Methanosarcinaceae</taxon>
        <taxon>Methanosarcina</taxon>
    </lineage>
</organism>
<evidence type="ECO:0000313" key="3">
    <source>
        <dbReference type="Proteomes" id="UP000034047"/>
    </source>
</evidence>
<accession>A0A0F8BVE3</accession>
<comment type="caution">
    <text evidence="2">The sequence shown here is derived from an EMBL/GenBank/DDBJ whole genome shotgun (WGS) entry which is preliminary data.</text>
</comment>
<gene>
    <name evidence="2" type="ORF">DU34_16885</name>
</gene>
<reference evidence="2 3" key="1">
    <citation type="journal article" date="2015" name="ISME J.">
        <title>Genomic and phenotypic differentiation among Methanosarcina mazei populations from Columbia River sediment.</title>
        <authorList>
            <person name="Youngblut N.D."/>
            <person name="Wirth J.S."/>
            <person name="Henriksen J.R."/>
            <person name="Smith M."/>
            <person name="Simon H."/>
            <person name="Metcalf W.W."/>
            <person name="Whitaker R.J."/>
        </authorList>
    </citation>
    <scope>NUCLEOTIDE SEQUENCE [LARGE SCALE GENOMIC DNA]</scope>
    <source>
        <strain evidence="2 3">2.F.T.2.6</strain>
    </source>
</reference>